<dbReference type="SUPFAM" id="SSF140736">
    <property type="entry name" value="Rv1873-like"/>
    <property type="match status" value="1"/>
</dbReference>
<dbReference type="OrthoDB" id="9801870at2"/>
<reference evidence="1 3" key="1">
    <citation type="submission" date="2015-11" db="EMBL/GenBank/DDBJ databases">
        <title>Genomic analysis of 38 Legionella species identifies large and diverse effector repertoires.</title>
        <authorList>
            <person name="Burstein D."/>
            <person name="Amaro F."/>
            <person name="Zusman T."/>
            <person name="Lifshitz Z."/>
            <person name="Cohen O."/>
            <person name="Gilbert J.A."/>
            <person name="Pupko T."/>
            <person name="Shuman H.A."/>
            <person name="Segal G."/>
        </authorList>
    </citation>
    <scope>NUCLEOTIDE SEQUENCE [LARGE SCALE GENOMIC DNA]</scope>
    <source>
        <strain evidence="1 3">ATCC 49507</strain>
    </source>
</reference>
<dbReference type="InterPro" id="IPR036287">
    <property type="entry name" value="Rv1873-like_sf"/>
</dbReference>
<keyword evidence="3" id="KW-1185">Reference proteome</keyword>
<evidence type="ECO:0000313" key="3">
    <source>
        <dbReference type="Proteomes" id="UP000054639"/>
    </source>
</evidence>
<name>A0A378KRN5_9GAMM</name>
<dbReference type="RefSeq" id="WP_058475033.1">
    <property type="nucleotide sequence ID" value="NZ_CAAAIL010000023.1"/>
</dbReference>
<dbReference type="EMBL" id="LNYR01000042">
    <property type="protein sequence ID" value="KTD44498.1"/>
    <property type="molecule type" value="Genomic_DNA"/>
</dbReference>
<dbReference type="EMBL" id="UGOW01000001">
    <property type="protein sequence ID" value="STY16986.1"/>
    <property type="molecule type" value="Genomic_DNA"/>
</dbReference>
<dbReference type="Gene3D" id="1.25.40.380">
    <property type="entry name" value="Protein of unknown function DUF1810"/>
    <property type="match status" value="1"/>
</dbReference>
<proteinExistence type="predicted"/>
<accession>A0A378KRN5</accession>
<evidence type="ECO:0000313" key="1">
    <source>
        <dbReference type="EMBL" id="KTD44498.1"/>
    </source>
</evidence>
<dbReference type="AlphaFoldDB" id="A0A378KRN5"/>
<evidence type="ECO:0000313" key="2">
    <source>
        <dbReference type="EMBL" id="STY16986.1"/>
    </source>
</evidence>
<dbReference type="InterPro" id="IPR014937">
    <property type="entry name" value="DUF1810"/>
</dbReference>
<protein>
    <submittedName>
        <fullName evidence="2">Uncharacterized conserved protein</fullName>
    </submittedName>
</protein>
<gene>
    <name evidence="1" type="ORF">Lqua_2902</name>
    <name evidence="2" type="ORF">NCTC12376_00780</name>
</gene>
<dbReference type="Pfam" id="PF08837">
    <property type="entry name" value="DUF1810"/>
    <property type="match status" value="1"/>
</dbReference>
<sequence>MSLKRFHEAQKGNTGYDQAHAEIQKGRKISHWIWYIFPQHQSLGYSSQAKLYGITDFNEACDYLRDPVLFKRYDALVRLVEQKLQRTPVETLMGGAVDARKLASSLTLFQAAAVFLSSANHRTPHDYAGLEQRCARIFQIISNQGYSPCKATLAVLNKPGQNIKYNNTHPSVVLTQQEPSAHVKPRTSTLIQELAQYKNIRKNEWEFHYNFLGIVSVLYFIQDSLFGTDHFNTKNREIKISAASKLEQILDPDQPIPDPLNEAEIKALKEGRLGDLVSRHGSLHYLITNAPLKANDDPSPDSRLQP</sequence>
<evidence type="ECO:0000313" key="4">
    <source>
        <dbReference type="Proteomes" id="UP000254230"/>
    </source>
</evidence>
<dbReference type="Proteomes" id="UP000054639">
    <property type="component" value="Unassembled WGS sequence"/>
</dbReference>
<organism evidence="2 4">
    <name type="scientific">Legionella quateirensis</name>
    <dbReference type="NCBI Taxonomy" id="45072"/>
    <lineage>
        <taxon>Bacteria</taxon>
        <taxon>Pseudomonadati</taxon>
        <taxon>Pseudomonadota</taxon>
        <taxon>Gammaproteobacteria</taxon>
        <taxon>Legionellales</taxon>
        <taxon>Legionellaceae</taxon>
        <taxon>Legionella</taxon>
    </lineage>
</organism>
<dbReference type="Proteomes" id="UP000254230">
    <property type="component" value="Unassembled WGS sequence"/>
</dbReference>
<reference evidence="2 4" key="2">
    <citation type="submission" date="2018-06" db="EMBL/GenBank/DDBJ databases">
        <authorList>
            <consortium name="Pathogen Informatics"/>
            <person name="Doyle S."/>
        </authorList>
    </citation>
    <scope>NUCLEOTIDE SEQUENCE [LARGE SCALE GENOMIC DNA]</scope>
    <source>
        <strain evidence="2 4">NCTC12376</strain>
    </source>
</reference>